<dbReference type="Pfam" id="PF08282">
    <property type="entry name" value="Hydrolase_3"/>
    <property type="match status" value="1"/>
</dbReference>
<dbReference type="PROSITE" id="PS01228">
    <property type="entry name" value="COF_1"/>
    <property type="match status" value="1"/>
</dbReference>
<gene>
    <name evidence="1" type="ORF">F7D73_02960</name>
</gene>
<accession>A0A6G1TXN6</accession>
<dbReference type="NCBIfam" id="TIGR00099">
    <property type="entry name" value="Cof-subfamily"/>
    <property type="match status" value="1"/>
</dbReference>
<dbReference type="InterPro" id="IPR006379">
    <property type="entry name" value="HAD-SF_hydro_IIB"/>
</dbReference>
<organism evidence="1 2">
    <name type="scientific">Segatella copri</name>
    <dbReference type="NCBI Taxonomy" id="165179"/>
    <lineage>
        <taxon>Bacteria</taxon>
        <taxon>Pseudomonadati</taxon>
        <taxon>Bacteroidota</taxon>
        <taxon>Bacteroidia</taxon>
        <taxon>Bacteroidales</taxon>
        <taxon>Prevotellaceae</taxon>
        <taxon>Segatella</taxon>
    </lineage>
</organism>
<dbReference type="Gene3D" id="3.40.50.1000">
    <property type="entry name" value="HAD superfamily/HAD-like"/>
    <property type="match status" value="1"/>
</dbReference>
<dbReference type="AlphaFoldDB" id="A0A6G1TXN6"/>
<name>A0A6G1TXN6_9BACT</name>
<dbReference type="InterPro" id="IPR000150">
    <property type="entry name" value="Cof"/>
</dbReference>
<evidence type="ECO:0000313" key="1">
    <source>
        <dbReference type="EMBL" id="MQN79937.1"/>
    </source>
</evidence>
<dbReference type="InterPro" id="IPR036412">
    <property type="entry name" value="HAD-like_sf"/>
</dbReference>
<dbReference type="EMBL" id="VZCB01000025">
    <property type="protein sequence ID" value="MQN79937.1"/>
    <property type="molecule type" value="Genomic_DNA"/>
</dbReference>
<dbReference type="SFLD" id="SFLDG01144">
    <property type="entry name" value="C2.B.4:_PGP_Like"/>
    <property type="match status" value="1"/>
</dbReference>
<dbReference type="Gene3D" id="3.30.1240.10">
    <property type="match status" value="1"/>
</dbReference>
<dbReference type="GO" id="GO:0000287">
    <property type="term" value="F:magnesium ion binding"/>
    <property type="evidence" value="ECO:0007669"/>
    <property type="project" value="TreeGrafter"/>
</dbReference>
<proteinExistence type="predicted"/>
<evidence type="ECO:0000313" key="2">
    <source>
        <dbReference type="Proteomes" id="UP000480425"/>
    </source>
</evidence>
<reference evidence="1 2" key="1">
    <citation type="submission" date="2019-09" db="EMBL/GenBank/DDBJ databases">
        <title>Distinct polysaccharide growth profiles of human intestinal Prevotella copri isolates.</title>
        <authorList>
            <person name="Fehlner-Peach H."/>
            <person name="Magnabosco C."/>
            <person name="Raghavan V."/>
            <person name="Scher J.U."/>
            <person name="Tett A."/>
            <person name="Cox L.M."/>
            <person name="Gottsegen C."/>
            <person name="Watters A."/>
            <person name="Wiltshire- Gordon J.D."/>
            <person name="Segata N."/>
            <person name="Bonneau R."/>
            <person name="Littman D.R."/>
        </authorList>
    </citation>
    <scope>NUCLEOTIDE SEQUENCE [LARGE SCALE GENOMIC DNA]</scope>
    <source>
        <strain evidence="2">iA622</strain>
    </source>
</reference>
<dbReference type="GO" id="GO:0016791">
    <property type="term" value="F:phosphatase activity"/>
    <property type="evidence" value="ECO:0007669"/>
    <property type="project" value="TreeGrafter"/>
</dbReference>
<dbReference type="Proteomes" id="UP000480425">
    <property type="component" value="Unassembled WGS sequence"/>
</dbReference>
<protein>
    <submittedName>
        <fullName evidence="1">Cof-type HAD-IIB family hydrolase</fullName>
    </submittedName>
</protein>
<dbReference type="PANTHER" id="PTHR10000:SF25">
    <property type="entry name" value="PHOSPHATASE YKRA-RELATED"/>
    <property type="match status" value="1"/>
</dbReference>
<keyword evidence="1" id="KW-0378">Hydrolase</keyword>
<dbReference type="InterPro" id="IPR023214">
    <property type="entry name" value="HAD_sf"/>
</dbReference>
<dbReference type="RefSeq" id="WP_153122220.1">
    <property type="nucleotide sequence ID" value="NZ_VZCB01000025.1"/>
</dbReference>
<comment type="caution">
    <text evidence="1">The sequence shown here is derived from an EMBL/GenBank/DDBJ whole genome shotgun (WGS) entry which is preliminary data.</text>
</comment>
<dbReference type="OrthoDB" id="9814970at2"/>
<dbReference type="GO" id="GO:0005829">
    <property type="term" value="C:cytosol"/>
    <property type="evidence" value="ECO:0007669"/>
    <property type="project" value="TreeGrafter"/>
</dbReference>
<dbReference type="PANTHER" id="PTHR10000">
    <property type="entry name" value="PHOSPHOSERINE PHOSPHATASE"/>
    <property type="match status" value="1"/>
</dbReference>
<dbReference type="SFLD" id="SFLDG01140">
    <property type="entry name" value="C2.B:_Phosphomannomutase_and_P"/>
    <property type="match status" value="1"/>
</dbReference>
<sequence>MDKKENKKVKALFFDIDGTLVSFKTHRIPQSTVDALEQAKKKGVEVYISTGRPKLIINNLGQIEHLIDGYITTNGACCFVDDKIISQHSILPSDVKKIIEAADRDNYPAIVVSETRFAIHHYTDEVYEIFCKGLGVDSSVFITDVNELGDEPILQVTPFCTVEQEALLMPTLENCTSGRWHPAFTDITARGADKGKGLHAMADYLGLNIEETMAFGDGGNDISIIKEAGVGVAMGNAGEDLKQVADFITTHVDEDGVRNALLEYGVIQ</sequence>
<dbReference type="SUPFAM" id="SSF56784">
    <property type="entry name" value="HAD-like"/>
    <property type="match status" value="1"/>
</dbReference>
<dbReference type="PROSITE" id="PS01229">
    <property type="entry name" value="COF_2"/>
    <property type="match status" value="1"/>
</dbReference>
<dbReference type="SFLD" id="SFLDS00003">
    <property type="entry name" value="Haloacid_Dehalogenase"/>
    <property type="match status" value="1"/>
</dbReference>
<dbReference type="NCBIfam" id="TIGR01484">
    <property type="entry name" value="HAD-SF-IIB"/>
    <property type="match status" value="1"/>
</dbReference>